<dbReference type="InterPro" id="IPR036770">
    <property type="entry name" value="Ankyrin_rpt-contain_sf"/>
</dbReference>
<dbReference type="RefSeq" id="WP_314207961.1">
    <property type="nucleotide sequence ID" value="NZ_JAVTLL010000063.1"/>
</dbReference>
<dbReference type="SUPFAM" id="SSF48403">
    <property type="entry name" value="Ankyrin repeat"/>
    <property type="match status" value="1"/>
</dbReference>
<evidence type="ECO:0000256" key="1">
    <source>
        <dbReference type="PROSITE-ProRule" id="PRU00023"/>
    </source>
</evidence>
<dbReference type="EMBL" id="JAVTLL010000063">
    <property type="protein sequence ID" value="MDT7847771.1"/>
    <property type="molecule type" value="Genomic_DNA"/>
</dbReference>
<keyword evidence="3" id="KW-1185">Reference proteome</keyword>
<keyword evidence="1" id="KW-0040">ANK repeat</keyword>
<dbReference type="SMART" id="SM00248">
    <property type="entry name" value="ANK"/>
    <property type="match status" value="2"/>
</dbReference>
<sequence>MANEIENLWTPAHQAVENGDLDNLALLLDSGSNPDEECCGMTLLEHAIDYEADTAIQSGDEMGVSLIAMLLAYGASPRVSGSKGKGPLELAAEYNHFMAQRLIQRHL</sequence>
<dbReference type="PROSITE" id="PS50297">
    <property type="entry name" value="ANK_REP_REGION"/>
    <property type="match status" value="1"/>
</dbReference>
<evidence type="ECO:0000313" key="3">
    <source>
        <dbReference type="Proteomes" id="UP001257948"/>
    </source>
</evidence>
<dbReference type="Pfam" id="PF00023">
    <property type="entry name" value="Ank"/>
    <property type="match status" value="1"/>
</dbReference>
<proteinExistence type="predicted"/>
<dbReference type="Proteomes" id="UP001257948">
    <property type="component" value="Unassembled WGS sequence"/>
</dbReference>
<feature type="repeat" description="ANK" evidence="1">
    <location>
        <begin position="7"/>
        <end position="35"/>
    </location>
</feature>
<protein>
    <submittedName>
        <fullName evidence="2">Ankyrin repeat domain-containing protein</fullName>
    </submittedName>
</protein>
<comment type="caution">
    <text evidence="2">The sequence shown here is derived from an EMBL/GenBank/DDBJ whole genome shotgun (WGS) entry which is preliminary data.</text>
</comment>
<gene>
    <name evidence="2" type="ORF">RQC66_44425</name>
</gene>
<evidence type="ECO:0000313" key="2">
    <source>
        <dbReference type="EMBL" id="MDT7847771.1"/>
    </source>
</evidence>
<name>A0ABU3M8B9_9ACTN</name>
<dbReference type="InterPro" id="IPR002110">
    <property type="entry name" value="Ankyrin_rpt"/>
</dbReference>
<accession>A0ABU3M8B9</accession>
<reference evidence="3" key="1">
    <citation type="submission" date="2023-07" db="EMBL/GenBank/DDBJ databases">
        <title>Draft genome sequence of the endophytic actinobacterium Streptomyces justiciae WPN32, a potential antibiotic producer.</title>
        <authorList>
            <person name="Yasawong M."/>
            <person name="Pana W."/>
            <person name="Ganta P."/>
            <person name="Santapan N."/>
            <person name="Songngamsuk T."/>
            <person name="Phatcharaharikarn M."/>
            <person name="Kerdtoob S."/>
            <person name="Nantapong N."/>
        </authorList>
    </citation>
    <scope>NUCLEOTIDE SEQUENCE [LARGE SCALE GENOMIC DNA]</scope>
    <source>
        <strain evidence="3">WPN32</strain>
    </source>
</reference>
<dbReference type="PROSITE" id="PS50088">
    <property type="entry name" value="ANK_REPEAT"/>
    <property type="match status" value="1"/>
</dbReference>
<dbReference type="Gene3D" id="1.25.40.20">
    <property type="entry name" value="Ankyrin repeat-containing domain"/>
    <property type="match status" value="1"/>
</dbReference>
<organism evidence="2 3">
    <name type="scientific">Streptomyces justiciae</name>
    <dbReference type="NCBI Taxonomy" id="2780140"/>
    <lineage>
        <taxon>Bacteria</taxon>
        <taxon>Bacillati</taxon>
        <taxon>Actinomycetota</taxon>
        <taxon>Actinomycetes</taxon>
        <taxon>Kitasatosporales</taxon>
        <taxon>Streptomycetaceae</taxon>
        <taxon>Streptomyces</taxon>
    </lineage>
</organism>